<dbReference type="EC" id="2.7.11.1" evidence="2"/>
<feature type="region of interest" description="Disordered" evidence="11">
    <location>
        <begin position="435"/>
        <end position="508"/>
    </location>
</feature>
<name>A0AA86NIT7_9EUKA</name>
<comment type="caution">
    <text evidence="13">The sequence shown here is derived from an EMBL/GenBank/DDBJ whole genome shotgun (WGS) entry which is preliminary data.</text>
</comment>
<feature type="domain" description="Protein kinase" evidence="12">
    <location>
        <begin position="5"/>
        <end position="268"/>
    </location>
</feature>
<dbReference type="InterPro" id="IPR011009">
    <property type="entry name" value="Kinase-like_dom_sf"/>
</dbReference>
<evidence type="ECO:0000259" key="12">
    <source>
        <dbReference type="PROSITE" id="PS50011"/>
    </source>
</evidence>
<keyword evidence="15" id="KW-1185">Reference proteome</keyword>
<reference evidence="14 15" key="2">
    <citation type="submission" date="2024-07" db="EMBL/GenBank/DDBJ databases">
        <authorList>
            <person name="Akdeniz Z."/>
        </authorList>
    </citation>
    <scope>NUCLEOTIDE SEQUENCE [LARGE SCALE GENOMIC DNA]</scope>
</reference>
<dbReference type="FunFam" id="3.30.200.20:FF:000097">
    <property type="entry name" value="Probable serine/threonine-protein kinase nek1"/>
    <property type="match status" value="1"/>
</dbReference>
<dbReference type="GO" id="GO:0004674">
    <property type="term" value="F:protein serine/threonine kinase activity"/>
    <property type="evidence" value="ECO:0007669"/>
    <property type="project" value="UniProtKB-KW"/>
</dbReference>
<dbReference type="Gene3D" id="3.30.200.20">
    <property type="entry name" value="Phosphorylase Kinase, domain 1"/>
    <property type="match status" value="1"/>
</dbReference>
<dbReference type="CDD" id="cd08215">
    <property type="entry name" value="STKc_Nek"/>
    <property type="match status" value="1"/>
</dbReference>
<gene>
    <name evidence="14" type="ORF">HINF_LOCUS21333</name>
    <name evidence="13" type="ORF">HINF_LOCUS7762</name>
</gene>
<feature type="binding site" evidence="10">
    <location>
        <position position="34"/>
    </location>
    <ligand>
        <name>ATP</name>
        <dbReference type="ChEBI" id="CHEBI:30616"/>
    </ligand>
</feature>
<evidence type="ECO:0000256" key="4">
    <source>
        <dbReference type="ARBA" id="ARBA00022679"/>
    </source>
</evidence>
<dbReference type="EMBL" id="CAXDID020000058">
    <property type="protein sequence ID" value="CAL6008882.1"/>
    <property type="molecule type" value="Genomic_DNA"/>
</dbReference>
<protein>
    <recommendedName>
        <fullName evidence="2">non-specific serine/threonine protein kinase</fullName>
        <ecNumber evidence="2">2.7.11.1</ecNumber>
    </recommendedName>
</protein>
<evidence type="ECO:0000313" key="13">
    <source>
        <dbReference type="EMBL" id="CAI9920117.1"/>
    </source>
</evidence>
<evidence type="ECO:0000256" key="6">
    <source>
        <dbReference type="ARBA" id="ARBA00022777"/>
    </source>
</evidence>
<evidence type="ECO:0000256" key="5">
    <source>
        <dbReference type="ARBA" id="ARBA00022741"/>
    </source>
</evidence>
<dbReference type="PANTHER" id="PTHR44899:SF6">
    <property type="entry name" value="SERINE_THREONINE PROTEIN KINASE"/>
    <property type="match status" value="1"/>
</dbReference>
<evidence type="ECO:0000256" key="1">
    <source>
        <dbReference type="ARBA" id="ARBA00010886"/>
    </source>
</evidence>
<sequence>MSVNFNIVKTLGQGSFGTVKLVSRKEDGRKYAMKEINVAKMDQRDRADQLNEIRILASIFHPNVLAYYEAFIESGKLFIITEFAELGDLDGEIQARLRSSKPFSEEDVWSVFLQSMSGLRQLHDQGILHRDIKGQNILRFQNLKNPQKPIYKLADFGVSKVIKDVETDFAKTQIGTPFYLCPEIWQNKEYNAAADIFSMGVLLYELMALKHPYNGRDMKELNRNVLKGQYAPLPAKYSKELRELCYSMLSNNPDKRPSVKEIFIQPFVEDHFKDSPIPVTEVNIGQETALEANVDWEDPEMMSTIQMNPKLLAAMAGRLGAGQNPYQRPQYGYNPYKAPVPQQNNNVSDVQKALPEPEYEKRKQFELLQKVHDDRAKRSQQVDNGSQERARSENANPFAKENISQPQVKPQSYVQTPTRPQVIVQKQAVQEHKPFAPIMKPPTPVKNPVTPVKVAPQQFNKPSPYEKVPNYKPSSAVPVQKQQDPFRQQAAPQVPGLPKKPAVQEQQSVARKAMLDQNKGSRFW</sequence>
<keyword evidence="6 14" id="KW-0418">Kinase</keyword>
<dbReference type="Pfam" id="PF00069">
    <property type="entry name" value="Pkinase"/>
    <property type="match status" value="1"/>
</dbReference>
<evidence type="ECO:0000256" key="10">
    <source>
        <dbReference type="PROSITE-ProRule" id="PRU10141"/>
    </source>
</evidence>
<evidence type="ECO:0000256" key="7">
    <source>
        <dbReference type="ARBA" id="ARBA00022840"/>
    </source>
</evidence>
<comment type="catalytic activity">
    <reaction evidence="9">
        <text>L-seryl-[protein] + ATP = O-phospho-L-seryl-[protein] + ADP + H(+)</text>
        <dbReference type="Rhea" id="RHEA:17989"/>
        <dbReference type="Rhea" id="RHEA-COMP:9863"/>
        <dbReference type="Rhea" id="RHEA-COMP:11604"/>
        <dbReference type="ChEBI" id="CHEBI:15378"/>
        <dbReference type="ChEBI" id="CHEBI:29999"/>
        <dbReference type="ChEBI" id="CHEBI:30616"/>
        <dbReference type="ChEBI" id="CHEBI:83421"/>
        <dbReference type="ChEBI" id="CHEBI:456216"/>
        <dbReference type="EC" id="2.7.11.1"/>
    </reaction>
</comment>
<dbReference type="EMBL" id="CATOUU010000195">
    <property type="protein sequence ID" value="CAI9920117.1"/>
    <property type="molecule type" value="Genomic_DNA"/>
</dbReference>
<dbReference type="InterPro" id="IPR000719">
    <property type="entry name" value="Prot_kinase_dom"/>
</dbReference>
<dbReference type="Proteomes" id="UP001642409">
    <property type="component" value="Unassembled WGS sequence"/>
</dbReference>
<dbReference type="AlphaFoldDB" id="A0AA86NIT7"/>
<reference evidence="13" key="1">
    <citation type="submission" date="2023-06" db="EMBL/GenBank/DDBJ databases">
        <authorList>
            <person name="Kurt Z."/>
        </authorList>
    </citation>
    <scope>NUCLEOTIDE SEQUENCE</scope>
</reference>
<dbReference type="PROSITE" id="PS00107">
    <property type="entry name" value="PROTEIN_KINASE_ATP"/>
    <property type="match status" value="1"/>
</dbReference>
<feature type="compositionally biased region" description="Low complexity" evidence="11">
    <location>
        <begin position="446"/>
        <end position="456"/>
    </location>
</feature>
<keyword evidence="3" id="KW-0723">Serine/threonine-protein kinase</keyword>
<dbReference type="SUPFAM" id="SSF56112">
    <property type="entry name" value="Protein kinase-like (PK-like)"/>
    <property type="match status" value="1"/>
</dbReference>
<evidence type="ECO:0000256" key="11">
    <source>
        <dbReference type="SAM" id="MobiDB-lite"/>
    </source>
</evidence>
<dbReference type="PANTHER" id="PTHR44899">
    <property type="entry name" value="CAMK FAMILY PROTEIN KINASE"/>
    <property type="match status" value="1"/>
</dbReference>
<evidence type="ECO:0000313" key="14">
    <source>
        <dbReference type="EMBL" id="CAL6008882.1"/>
    </source>
</evidence>
<dbReference type="InterPro" id="IPR017441">
    <property type="entry name" value="Protein_kinase_ATP_BS"/>
</dbReference>
<evidence type="ECO:0000256" key="9">
    <source>
        <dbReference type="ARBA" id="ARBA00048679"/>
    </source>
</evidence>
<keyword evidence="5 10" id="KW-0547">Nucleotide-binding</keyword>
<comment type="catalytic activity">
    <reaction evidence="8">
        <text>L-threonyl-[protein] + ATP = O-phospho-L-threonyl-[protein] + ADP + H(+)</text>
        <dbReference type="Rhea" id="RHEA:46608"/>
        <dbReference type="Rhea" id="RHEA-COMP:11060"/>
        <dbReference type="Rhea" id="RHEA-COMP:11605"/>
        <dbReference type="ChEBI" id="CHEBI:15378"/>
        <dbReference type="ChEBI" id="CHEBI:30013"/>
        <dbReference type="ChEBI" id="CHEBI:30616"/>
        <dbReference type="ChEBI" id="CHEBI:61977"/>
        <dbReference type="ChEBI" id="CHEBI:456216"/>
        <dbReference type="EC" id="2.7.11.1"/>
    </reaction>
</comment>
<keyword evidence="4" id="KW-0808">Transferase</keyword>
<dbReference type="Gene3D" id="1.10.510.10">
    <property type="entry name" value="Transferase(Phosphotransferase) domain 1"/>
    <property type="match status" value="1"/>
</dbReference>
<organism evidence="13">
    <name type="scientific">Hexamita inflata</name>
    <dbReference type="NCBI Taxonomy" id="28002"/>
    <lineage>
        <taxon>Eukaryota</taxon>
        <taxon>Metamonada</taxon>
        <taxon>Diplomonadida</taxon>
        <taxon>Hexamitidae</taxon>
        <taxon>Hexamitinae</taxon>
        <taxon>Hexamita</taxon>
    </lineage>
</organism>
<keyword evidence="7 10" id="KW-0067">ATP-binding</keyword>
<dbReference type="InterPro" id="IPR051131">
    <property type="entry name" value="NEK_Ser/Thr_kinase_NIMA"/>
</dbReference>
<dbReference type="GO" id="GO:0005524">
    <property type="term" value="F:ATP binding"/>
    <property type="evidence" value="ECO:0007669"/>
    <property type="project" value="UniProtKB-UniRule"/>
</dbReference>
<evidence type="ECO:0000256" key="8">
    <source>
        <dbReference type="ARBA" id="ARBA00047899"/>
    </source>
</evidence>
<proteinExistence type="inferred from homology"/>
<dbReference type="PROSITE" id="PS50011">
    <property type="entry name" value="PROTEIN_KINASE_DOM"/>
    <property type="match status" value="1"/>
</dbReference>
<accession>A0AA86NIT7</accession>
<feature type="region of interest" description="Disordered" evidence="11">
    <location>
        <begin position="371"/>
        <end position="415"/>
    </location>
</feature>
<comment type="similarity">
    <text evidence="1">Belongs to the protein kinase superfamily. NEK Ser/Thr protein kinase family. NIMA subfamily.</text>
</comment>
<evidence type="ECO:0000256" key="2">
    <source>
        <dbReference type="ARBA" id="ARBA00012513"/>
    </source>
</evidence>
<feature type="compositionally biased region" description="Polar residues" evidence="11">
    <location>
        <begin position="402"/>
        <end position="415"/>
    </location>
</feature>
<evidence type="ECO:0000256" key="3">
    <source>
        <dbReference type="ARBA" id="ARBA00022527"/>
    </source>
</evidence>
<dbReference type="SMART" id="SM00220">
    <property type="entry name" value="S_TKc"/>
    <property type="match status" value="1"/>
</dbReference>
<evidence type="ECO:0000313" key="15">
    <source>
        <dbReference type="Proteomes" id="UP001642409"/>
    </source>
</evidence>